<sequence length="423" mass="44590">MLDQQTLINLLHQEADVAIGCTEPVMVALAAAKARDMLGTLPRLVDISVSSAVWKNARRVGLPGTGEKGLAMAAAMGLLAPVEAGQRLLAALTPEQVEQAKILVREGVVKVGVVAAKEGLYARAVARSNQHEAIVELNGSHKNFSALWLDGRMAGGAGENLNLKLEALLAQDYQSLLKQVLSLSPEELYFLYQGAEDILTFAREIHQGGRNPLSAMASFFRRTESGGESLEVLIRNLTGIAVAERMAGATYPVLTCAGSGNQGILAAVSLLLAGQELRAGPESVTRALAIAHFTNMYLKAYTGKLSPLCGAVTGGAGVAAAICWLLEGSCQQIINAMQIVLGNLCCVICDGAKESCALKISTAAVEAVRAGYMACQGINLEAGTGIVGKKLEDTMELVRRVYQGGLGEIDYYLGKVDYLLSTN</sequence>
<evidence type="ECO:0000313" key="4">
    <source>
        <dbReference type="Proteomes" id="UP000182743"/>
    </source>
</evidence>
<feature type="domain" description="Serine dehydratase-like alpha subunit" evidence="2">
    <location>
        <begin position="232"/>
        <end position="410"/>
    </location>
</feature>
<dbReference type="Pfam" id="PF03313">
    <property type="entry name" value="SDH_alpha"/>
    <property type="match status" value="1"/>
</dbReference>
<gene>
    <name evidence="3" type="ORF">MOOR_23140</name>
</gene>
<dbReference type="InterPro" id="IPR021144">
    <property type="entry name" value="UPF0597"/>
</dbReference>
<dbReference type="PIRSF" id="PIRSF006054">
    <property type="entry name" value="UCP006054"/>
    <property type="match status" value="1"/>
</dbReference>
<accession>A0A1J5JES4</accession>
<dbReference type="HAMAP" id="MF_01845">
    <property type="entry name" value="UPF0597"/>
    <property type="match status" value="1"/>
</dbReference>
<dbReference type="GO" id="GO:0080146">
    <property type="term" value="F:L-cysteine desulfhydrase activity"/>
    <property type="evidence" value="ECO:0007669"/>
    <property type="project" value="TreeGrafter"/>
</dbReference>
<dbReference type="Proteomes" id="UP000182743">
    <property type="component" value="Unassembled WGS sequence"/>
</dbReference>
<evidence type="ECO:0000259" key="2">
    <source>
        <dbReference type="Pfam" id="PF03313"/>
    </source>
</evidence>
<evidence type="ECO:0000313" key="3">
    <source>
        <dbReference type="EMBL" id="OIQ08034.1"/>
    </source>
</evidence>
<reference evidence="3 4" key="1">
    <citation type="submission" date="2016-08" db="EMBL/GenBank/DDBJ databases">
        <title>Genome-based comparison of Moorella thermoacetic strains.</title>
        <authorList>
            <person name="Poehlein A."/>
            <person name="Bengelsdorf F.R."/>
            <person name="Esser C."/>
            <person name="Duerre P."/>
            <person name="Daniel R."/>
        </authorList>
    </citation>
    <scope>NUCLEOTIDE SEQUENCE [LARGE SCALE GENOMIC DNA]</scope>
    <source>
        <strain evidence="3 4">DSM 11768</strain>
    </source>
</reference>
<dbReference type="GO" id="GO:0019450">
    <property type="term" value="P:L-cysteine catabolic process to pyruvate"/>
    <property type="evidence" value="ECO:0007669"/>
    <property type="project" value="TreeGrafter"/>
</dbReference>
<protein>
    <recommendedName>
        <fullName evidence="1">UPF0597 protein MOOR_23140</fullName>
    </recommendedName>
</protein>
<dbReference type="InterPro" id="IPR005130">
    <property type="entry name" value="Ser_deHydtase-like_asu"/>
</dbReference>
<comment type="similarity">
    <text evidence="1">Belongs to the UPF0597 family.</text>
</comment>
<name>A0A1J5JES4_NEOTH</name>
<dbReference type="RefSeq" id="WP_071521370.1">
    <property type="nucleotide sequence ID" value="NZ_MIHH01000017.1"/>
</dbReference>
<dbReference type="PANTHER" id="PTHR30501:SF2">
    <property type="entry name" value="UPF0597 PROTEIN YHAM"/>
    <property type="match status" value="1"/>
</dbReference>
<comment type="caution">
    <text evidence="3">The sequence shown here is derived from an EMBL/GenBank/DDBJ whole genome shotgun (WGS) entry which is preliminary data.</text>
</comment>
<evidence type="ECO:0000256" key="1">
    <source>
        <dbReference type="HAMAP-Rule" id="MF_01845"/>
    </source>
</evidence>
<proteinExistence type="inferred from homology"/>
<dbReference type="AlphaFoldDB" id="A0A1J5JES4"/>
<dbReference type="PANTHER" id="PTHR30501">
    <property type="entry name" value="UPF0597 PROTEIN YHAM"/>
    <property type="match status" value="1"/>
</dbReference>
<dbReference type="EMBL" id="MIHH01000017">
    <property type="protein sequence ID" value="OIQ08034.1"/>
    <property type="molecule type" value="Genomic_DNA"/>
</dbReference>
<organism evidence="3 4">
    <name type="scientific">Neomoorella thermoacetica</name>
    <name type="common">Clostridium thermoaceticum</name>
    <dbReference type="NCBI Taxonomy" id="1525"/>
    <lineage>
        <taxon>Bacteria</taxon>
        <taxon>Bacillati</taxon>
        <taxon>Bacillota</taxon>
        <taxon>Clostridia</taxon>
        <taxon>Neomoorellales</taxon>
        <taxon>Neomoorellaceae</taxon>
        <taxon>Neomoorella</taxon>
    </lineage>
</organism>